<feature type="signal peptide" evidence="1">
    <location>
        <begin position="1"/>
        <end position="25"/>
    </location>
</feature>
<dbReference type="Proteomes" id="UP000760480">
    <property type="component" value="Unassembled WGS sequence"/>
</dbReference>
<dbReference type="Gene3D" id="3.55.50.60">
    <property type="entry name" value="DotD protein"/>
    <property type="match status" value="1"/>
</dbReference>
<organism evidence="2 3">
    <name type="scientific">Candidatus Competibacter phosphatis</name>
    <dbReference type="NCBI Taxonomy" id="221280"/>
    <lineage>
        <taxon>Bacteria</taxon>
        <taxon>Pseudomonadati</taxon>
        <taxon>Pseudomonadota</taxon>
        <taxon>Gammaproteobacteria</taxon>
        <taxon>Candidatus Competibacteraceae</taxon>
        <taxon>Candidatus Competibacter</taxon>
    </lineage>
</organism>
<keyword evidence="1" id="KW-0732">Signal</keyword>
<evidence type="ECO:0000313" key="3">
    <source>
        <dbReference type="Proteomes" id="UP000760480"/>
    </source>
</evidence>
<dbReference type="EMBL" id="SPMZ01000052">
    <property type="protein sequence ID" value="NMQ20534.1"/>
    <property type="molecule type" value="Genomic_DNA"/>
</dbReference>
<gene>
    <name evidence="2" type="ORF">E4P82_15830</name>
</gene>
<accession>A0ABX1TRA1</accession>
<dbReference type="PROSITE" id="PS51257">
    <property type="entry name" value="PROKAR_LIPOPROTEIN"/>
    <property type="match status" value="1"/>
</dbReference>
<proteinExistence type="predicted"/>
<evidence type="ECO:0000313" key="2">
    <source>
        <dbReference type="EMBL" id="NMQ20534.1"/>
    </source>
</evidence>
<dbReference type="RefSeq" id="WP_169249802.1">
    <property type="nucleotide sequence ID" value="NZ_SPMZ01000052.1"/>
</dbReference>
<keyword evidence="3" id="KW-1185">Reference proteome</keyword>
<reference evidence="2 3" key="1">
    <citation type="submission" date="2019-03" db="EMBL/GenBank/DDBJ databases">
        <title>Metabolic reconstructions from genomes of highly enriched 'Candidatus Accumulibacter' and 'Candidatus Competibacter' bioreactor populations.</title>
        <authorList>
            <person name="Annavajhala M.K."/>
            <person name="Welles L."/>
            <person name="Abbas B."/>
            <person name="Sorokin D."/>
            <person name="Park H."/>
            <person name="Van Loosdrecht M."/>
            <person name="Chandran K."/>
        </authorList>
    </citation>
    <scope>NUCLEOTIDE SEQUENCE [LARGE SCALE GENOMIC DNA]</scope>
    <source>
        <strain evidence="2 3">SBR_G</strain>
    </source>
</reference>
<dbReference type="InterPro" id="IPR038140">
    <property type="entry name" value="DotD_sf"/>
</dbReference>
<sequence length="171" mass="18882">MNPKTLLLIPALWLSACATPSPAPAPSVDSGHRQQLADSGARIAEALARLAVVEQATHRVHAQTYVTTDDAPPELRTRVAVDYQGDLKPFVHQLAEVAGYEVRTYGRSSLLTPINIQADDRSIGELLADAGYQASWRCQLVVDPSRRVVDILYDHRRPPSAQRRPSKRRRG</sequence>
<evidence type="ECO:0008006" key="4">
    <source>
        <dbReference type="Google" id="ProtNLM"/>
    </source>
</evidence>
<dbReference type="Pfam" id="PF16816">
    <property type="entry name" value="DotD"/>
    <property type="match status" value="1"/>
</dbReference>
<feature type="chain" id="PRO_5047308341" description="DotD/TraH family lipoprotein" evidence="1">
    <location>
        <begin position="26"/>
        <end position="171"/>
    </location>
</feature>
<dbReference type="InterPro" id="IPR031817">
    <property type="entry name" value="DotD"/>
</dbReference>
<name>A0ABX1TRA1_9GAMM</name>
<comment type="caution">
    <text evidence="2">The sequence shown here is derived from an EMBL/GenBank/DDBJ whole genome shotgun (WGS) entry which is preliminary data.</text>
</comment>
<protein>
    <recommendedName>
        <fullName evidence="4">DotD/TraH family lipoprotein</fullName>
    </recommendedName>
</protein>
<evidence type="ECO:0000256" key="1">
    <source>
        <dbReference type="SAM" id="SignalP"/>
    </source>
</evidence>